<evidence type="ECO:0000256" key="1">
    <source>
        <dbReference type="ARBA" id="ARBA00022741"/>
    </source>
</evidence>
<name>A0A1J5PLL7_9ZZZZ</name>
<dbReference type="InterPro" id="IPR027785">
    <property type="entry name" value="UvrD-like_helicase_C"/>
</dbReference>
<dbReference type="GO" id="GO:0005524">
    <property type="term" value="F:ATP binding"/>
    <property type="evidence" value="ECO:0007669"/>
    <property type="project" value="UniProtKB-KW"/>
</dbReference>
<dbReference type="Pfam" id="PF13604">
    <property type="entry name" value="AAA_30"/>
    <property type="match status" value="1"/>
</dbReference>
<keyword evidence="1" id="KW-0547">Nucleotide-binding</keyword>
<dbReference type="InterPro" id="IPR050534">
    <property type="entry name" value="Coronavir_polyprotein_1ab"/>
</dbReference>
<feature type="domain" description="UvrD-like helicase C-terminal" evidence="3">
    <location>
        <begin position="300"/>
        <end position="346"/>
    </location>
</feature>
<keyword evidence="2" id="KW-0067">ATP-binding</keyword>
<dbReference type="EMBL" id="MLJW01006775">
    <property type="protein sequence ID" value="OIQ66187.1"/>
    <property type="molecule type" value="Genomic_DNA"/>
</dbReference>
<dbReference type="GO" id="GO:0006302">
    <property type="term" value="P:double-strand break repair"/>
    <property type="evidence" value="ECO:0007669"/>
    <property type="project" value="InterPro"/>
</dbReference>
<dbReference type="PANTHER" id="PTHR43788">
    <property type="entry name" value="DNA2/NAM7 HELICASE FAMILY MEMBER"/>
    <property type="match status" value="1"/>
</dbReference>
<dbReference type="PANTHER" id="PTHR43788:SF6">
    <property type="entry name" value="DNA HELICASE B"/>
    <property type="match status" value="1"/>
</dbReference>
<evidence type="ECO:0000256" key="2">
    <source>
        <dbReference type="ARBA" id="ARBA00022840"/>
    </source>
</evidence>
<dbReference type="GO" id="GO:0009338">
    <property type="term" value="C:exodeoxyribonuclease V complex"/>
    <property type="evidence" value="ECO:0007669"/>
    <property type="project" value="InterPro"/>
</dbReference>
<dbReference type="InterPro" id="IPR006344">
    <property type="entry name" value="RecD"/>
</dbReference>
<dbReference type="CDD" id="cd18809">
    <property type="entry name" value="SF1_C_RecD"/>
    <property type="match status" value="1"/>
</dbReference>
<sequence length="375" mass="39978">MHALLGAGTRSRRVRHDAAHPLDVDLLVVDEASMVHLEMMDALLDALPDDARLVLLGDKDQLSSVEAGAVLGDLCADAERGRYRPETADDWELLCGQRPPLELLDAAGPPLAQALVMLRRSRRFGGALGEFAAAIRRGDAAAAQGLLDDDGVLRWCDGAHAVAALATDTSAASYASYLECARAGVAAGETHEAWAARVLAAFDRFRVLCAVHDGPWGDDAVNAAIEDALAARGWIAPRQPWYVGRPLIATRNDRDLGVFNGDVGVVLPDPQRRGALRAYFAAAGGVRSIAAARLHAVQTAYAMTVHKSQGSEFEHAVLVLPDRAPGLSRELVYTAVTRARERVSVVGAQRETLSAAIARRVQRASGLRDRLEAGG</sequence>
<keyword evidence="4" id="KW-0378">Hydrolase</keyword>
<dbReference type="NCBIfam" id="TIGR01447">
    <property type="entry name" value="recD"/>
    <property type="match status" value="1"/>
</dbReference>
<protein>
    <submittedName>
        <fullName evidence="4">RecBCD enzyme subunit RecD</fullName>
        <ecNumber evidence="4">3.1.11.5</ecNumber>
    </submittedName>
</protein>
<dbReference type="AlphaFoldDB" id="A0A1J5PLL7"/>
<dbReference type="GO" id="GO:0008854">
    <property type="term" value="F:exodeoxyribonuclease V activity"/>
    <property type="evidence" value="ECO:0007669"/>
    <property type="project" value="UniProtKB-EC"/>
</dbReference>
<accession>A0A1J5PLL7</accession>
<dbReference type="GO" id="GO:0017116">
    <property type="term" value="F:single-stranded DNA helicase activity"/>
    <property type="evidence" value="ECO:0007669"/>
    <property type="project" value="TreeGrafter"/>
</dbReference>
<organism evidence="4">
    <name type="scientific">mine drainage metagenome</name>
    <dbReference type="NCBI Taxonomy" id="410659"/>
    <lineage>
        <taxon>unclassified sequences</taxon>
        <taxon>metagenomes</taxon>
        <taxon>ecological metagenomes</taxon>
    </lineage>
</organism>
<dbReference type="InterPro" id="IPR027417">
    <property type="entry name" value="P-loop_NTPase"/>
</dbReference>
<dbReference type="GO" id="GO:0006310">
    <property type="term" value="P:DNA recombination"/>
    <property type="evidence" value="ECO:0007669"/>
    <property type="project" value="InterPro"/>
</dbReference>
<comment type="caution">
    <text evidence="4">The sequence shown here is derived from an EMBL/GenBank/DDBJ whole genome shotgun (WGS) entry which is preliminary data.</text>
</comment>
<gene>
    <name evidence="4" type="primary">recD_3</name>
    <name evidence="4" type="ORF">GALL_522470</name>
</gene>
<dbReference type="SUPFAM" id="SSF52540">
    <property type="entry name" value="P-loop containing nucleoside triphosphate hydrolases"/>
    <property type="match status" value="1"/>
</dbReference>
<evidence type="ECO:0000259" key="3">
    <source>
        <dbReference type="Pfam" id="PF13538"/>
    </source>
</evidence>
<proteinExistence type="predicted"/>
<reference evidence="4" key="1">
    <citation type="submission" date="2016-10" db="EMBL/GenBank/DDBJ databases">
        <title>Sequence of Gallionella enrichment culture.</title>
        <authorList>
            <person name="Poehlein A."/>
            <person name="Muehling M."/>
            <person name="Daniel R."/>
        </authorList>
    </citation>
    <scope>NUCLEOTIDE SEQUENCE</scope>
</reference>
<evidence type="ECO:0000313" key="4">
    <source>
        <dbReference type="EMBL" id="OIQ66187.1"/>
    </source>
</evidence>
<dbReference type="Gene3D" id="3.40.50.300">
    <property type="entry name" value="P-loop containing nucleotide triphosphate hydrolases"/>
    <property type="match status" value="3"/>
</dbReference>
<dbReference type="Pfam" id="PF13538">
    <property type="entry name" value="UvrD_C_2"/>
    <property type="match status" value="1"/>
</dbReference>
<dbReference type="EC" id="3.1.11.5" evidence="4"/>